<proteinExistence type="predicted"/>
<sequence length="230" mass="25669">MAFMNVIGMLKGYSTIAKHIFQGPITKSNTSIPNTCQEDNIERLRIQASVHPLVHKNRGKQEYSRHCTESYFQRQHFEQSSIVTTILDRIQLTVQPDSSFIDKQIDKLCIKKATGADGISSKLYKIMPLSTTFSASSENEHLNLKPEKNRQTTLAKNKATATAVPDIETTRACYSLNGFPTDVEDGKPHGNHTKHEGQGSTDDDGQVVAEVKQTQLIQGVEIANLLTRER</sequence>
<keyword evidence="3" id="KW-1185">Reference proteome</keyword>
<evidence type="ECO:0000313" key="2">
    <source>
        <dbReference type="EMBL" id="WAR22125.1"/>
    </source>
</evidence>
<dbReference type="EMBL" id="CP111023">
    <property type="protein sequence ID" value="WAR22125.1"/>
    <property type="molecule type" value="Genomic_DNA"/>
</dbReference>
<reference evidence="2" key="1">
    <citation type="submission" date="2022-11" db="EMBL/GenBank/DDBJ databases">
        <title>Centuries of genome instability and evolution in soft-shell clam transmissible cancer (bioRxiv).</title>
        <authorList>
            <person name="Hart S.F.M."/>
            <person name="Yonemitsu M.A."/>
            <person name="Giersch R.M."/>
            <person name="Beal B.F."/>
            <person name="Arriagada G."/>
            <person name="Davis B.W."/>
            <person name="Ostrander E.A."/>
            <person name="Goff S.P."/>
            <person name="Metzger M.J."/>
        </authorList>
    </citation>
    <scope>NUCLEOTIDE SEQUENCE</scope>
    <source>
        <strain evidence="2">MELC-2E11</strain>
        <tissue evidence="2">Siphon/mantle</tissue>
    </source>
</reference>
<feature type="region of interest" description="Disordered" evidence="1">
    <location>
        <begin position="179"/>
        <end position="205"/>
    </location>
</feature>
<organism evidence="2 3">
    <name type="scientific">Mya arenaria</name>
    <name type="common">Soft-shell clam</name>
    <dbReference type="NCBI Taxonomy" id="6604"/>
    <lineage>
        <taxon>Eukaryota</taxon>
        <taxon>Metazoa</taxon>
        <taxon>Spiralia</taxon>
        <taxon>Lophotrochozoa</taxon>
        <taxon>Mollusca</taxon>
        <taxon>Bivalvia</taxon>
        <taxon>Autobranchia</taxon>
        <taxon>Heteroconchia</taxon>
        <taxon>Euheterodonta</taxon>
        <taxon>Imparidentia</taxon>
        <taxon>Neoheterodontei</taxon>
        <taxon>Myida</taxon>
        <taxon>Myoidea</taxon>
        <taxon>Myidae</taxon>
        <taxon>Mya</taxon>
    </lineage>
</organism>
<accession>A0ABY7FJ64</accession>
<protein>
    <submittedName>
        <fullName evidence="2">Uncharacterized protein</fullName>
    </submittedName>
</protein>
<name>A0ABY7FJ64_MYAAR</name>
<evidence type="ECO:0000256" key="1">
    <source>
        <dbReference type="SAM" id="MobiDB-lite"/>
    </source>
</evidence>
<dbReference type="Proteomes" id="UP001164746">
    <property type="component" value="Chromosome 12"/>
</dbReference>
<feature type="compositionally biased region" description="Basic and acidic residues" evidence="1">
    <location>
        <begin position="184"/>
        <end position="197"/>
    </location>
</feature>
<evidence type="ECO:0000313" key="3">
    <source>
        <dbReference type="Proteomes" id="UP001164746"/>
    </source>
</evidence>
<gene>
    <name evidence="2" type="ORF">MAR_016099</name>
</gene>